<evidence type="ECO:0000256" key="7">
    <source>
        <dbReference type="SAM" id="MobiDB-lite"/>
    </source>
</evidence>
<keyword evidence="5" id="KW-0539">Nucleus</keyword>
<evidence type="ECO:0000256" key="2">
    <source>
        <dbReference type="ARBA" id="ARBA00022723"/>
    </source>
</evidence>
<evidence type="ECO:0000313" key="10">
    <source>
        <dbReference type="Proteomes" id="UP000247702"/>
    </source>
</evidence>
<evidence type="ECO:0000256" key="5">
    <source>
        <dbReference type="ARBA" id="ARBA00023242"/>
    </source>
</evidence>
<evidence type="ECO:0000259" key="8">
    <source>
        <dbReference type="Pfam" id="PF04937"/>
    </source>
</evidence>
<dbReference type="InterPro" id="IPR007021">
    <property type="entry name" value="DUF659"/>
</dbReference>
<dbReference type="EMBL" id="BEXD01001868">
    <property type="protein sequence ID" value="GBB96093.1"/>
    <property type="molecule type" value="Genomic_DNA"/>
</dbReference>
<keyword evidence="6" id="KW-0175">Coiled coil</keyword>
<evidence type="ECO:0000256" key="6">
    <source>
        <dbReference type="SAM" id="Coils"/>
    </source>
</evidence>
<feature type="domain" description="DUF659" evidence="8">
    <location>
        <begin position="293"/>
        <end position="442"/>
    </location>
</feature>
<evidence type="ECO:0000256" key="1">
    <source>
        <dbReference type="ARBA" id="ARBA00004123"/>
    </source>
</evidence>
<dbReference type="STRING" id="94130.A0A2Z6R132"/>
<organism evidence="9 10">
    <name type="scientific">Rhizophagus clarus</name>
    <dbReference type="NCBI Taxonomy" id="94130"/>
    <lineage>
        <taxon>Eukaryota</taxon>
        <taxon>Fungi</taxon>
        <taxon>Fungi incertae sedis</taxon>
        <taxon>Mucoromycota</taxon>
        <taxon>Glomeromycotina</taxon>
        <taxon>Glomeromycetes</taxon>
        <taxon>Glomerales</taxon>
        <taxon>Glomeraceae</taxon>
        <taxon>Rhizophagus</taxon>
    </lineage>
</organism>
<protein>
    <recommendedName>
        <fullName evidence="8">DUF659 domain-containing protein</fullName>
    </recommendedName>
</protein>
<dbReference type="GO" id="GO:0005634">
    <property type="term" value="C:nucleus"/>
    <property type="evidence" value="ECO:0007669"/>
    <property type="project" value="UniProtKB-SubCell"/>
</dbReference>
<evidence type="ECO:0000313" key="9">
    <source>
        <dbReference type="EMBL" id="GBB96093.1"/>
    </source>
</evidence>
<dbReference type="PANTHER" id="PTHR46481:SF10">
    <property type="entry name" value="ZINC FINGER BED DOMAIN-CONTAINING PROTEIN 39"/>
    <property type="match status" value="1"/>
</dbReference>
<accession>A0A2Z6R132</accession>
<dbReference type="Gene3D" id="1.20.5.170">
    <property type="match status" value="1"/>
</dbReference>
<feature type="region of interest" description="Disordered" evidence="7">
    <location>
        <begin position="848"/>
        <end position="867"/>
    </location>
</feature>
<dbReference type="AlphaFoldDB" id="A0A2Z6R132"/>
<sequence length="1098" mass="126442">MSVNEGNPSKLELLKQRITELKTENIKIAKLRKENAELRKKNTDLRMEFANFEAERAELKRRIAETLRMTEKERMRQDAENVKLRATIEELKKSNTKENAELRDRLTKVKQNQIILLTTVHLTSIWLRIRCPCSGKGKRPVINKNEELIPFSEIWEYYEKGVQKNNGHYEAICFYCKTKWSRGKPQKMEVHLANECIQCPEEISRYWRENIANRQTIYSRNNQKLLSSQPPYSTQTQITDHYKSDQSLPKFVVDRLDKKILKAWVMAGIPFNVIENPFVLDLFKDLNPGYSPPSRTTLTDRLITEEYTQVSLAIDHDLEQSDNLTLALDGWTTPKIESIYNYIVTTDIRMEYLIGLYDYSSNSHTSEFLTEEISSIIEKLGSEKFAAIVTDNASNCRVARQNIHQTYPHIWNIRCAAHAINLIAFDLVKLEPIKKFINECGKINRYFSTSHASNALLKQGFTNMKIKGGGLQTWVKTRWGSLFMITDALLRVQPVFDWILREHANSITNNEVAVLMKDESFFSICRSVRSIWKPIKECINLLEANEATLSDCFIHLIKLANAIHRLPSTNAFKSFSVNIFNYRFEEFLHPLYILAYYLHPYYRGKGLKDEAFHKAALAAIEMWQSLGHTRKESEELIAQLRRRTNLTLKKLEAIAKIRSYYMNNIQKELSYMSKDLTESELRESTNIASVNSIISLEGNDDTVNFDGDNNLNQISPSENFSNTELAISNIVDLTAVDDSHDTNEEMGSDITPIQEQPLNPADLDYDPNDVLNGFIERSYLKICLQPYSLPEDKEIDAFLDKVHKKKVSNKIRQRNREKKLCFSVSGQTQESLSTHPEEKMPQVIKCPTSNPGLHKQTKRVTGSSRSHKKKGVYELKHELFNSFSESVTQLCDKAIDAEDRANRANQEEILCWYLYWKDFRDQLDGIIRSNDGKFGEKKVRDKIKYINSYSANSISELTDAQFQEIIDYGMSLEKLSLEASHVSKISEMAYPKKILPEVNVPSTPQITPAKADDNDLTDLKEEDFCGGEVVITSVSSASQSKPDHSYFRNKILDQYSNLYRECSIENFDYYGITDETTCGDYISIAVILISPCQSLLII</sequence>
<dbReference type="Pfam" id="PF04937">
    <property type="entry name" value="DUF659"/>
    <property type="match status" value="1"/>
</dbReference>
<dbReference type="SUPFAM" id="SSF53098">
    <property type="entry name" value="Ribonuclease H-like"/>
    <property type="match status" value="1"/>
</dbReference>
<keyword evidence="3" id="KW-0863">Zinc-finger</keyword>
<evidence type="ECO:0000256" key="3">
    <source>
        <dbReference type="ARBA" id="ARBA00022771"/>
    </source>
</evidence>
<dbReference type="GO" id="GO:0008270">
    <property type="term" value="F:zinc ion binding"/>
    <property type="evidence" value="ECO:0007669"/>
    <property type="project" value="UniProtKB-KW"/>
</dbReference>
<dbReference type="InterPro" id="IPR052035">
    <property type="entry name" value="ZnF_BED_domain_contain"/>
</dbReference>
<evidence type="ECO:0000256" key="4">
    <source>
        <dbReference type="ARBA" id="ARBA00022833"/>
    </source>
</evidence>
<name>A0A2Z6R132_9GLOM</name>
<dbReference type="Proteomes" id="UP000247702">
    <property type="component" value="Unassembled WGS sequence"/>
</dbReference>
<dbReference type="InterPro" id="IPR012337">
    <property type="entry name" value="RNaseH-like_sf"/>
</dbReference>
<comment type="caution">
    <text evidence="9">The sequence shown here is derived from an EMBL/GenBank/DDBJ whole genome shotgun (WGS) entry which is preliminary data.</text>
</comment>
<keyword evidence="10" id="KW-1185">Reference proteome</keyword>
<feature type="coiled-coil region" evidence="6">
    <location>
        <begin position="21"/>
        <end position="112"/>
    </location>
</feature>
<reference evidence="9 10" key="1">
    <citation type="submission" date="2017-11" db="EMBL/GenBank/DDBJ databases">
        <title>The genome of Rhizophagus clarus HR1 reveals common genetic basis of auxotrophy among arbuscular mycorrhizal fungi.</title>
        <authorList>
            <person name="Kobayashi Y."/>
        </authorList>
    </citation>
    <scope>NUCLEOTIDE SEQUENCE [LARGE SCALE GENOMIC DNA]</scope>
    <source>
        <strain evidence="9 10">HR1</strain>
    </source>
</reference>
<comment type="subcellular location">
    <subcellularLocation>
        <location evidence="1">Nucleus</location>
    </subcellularLocation>
</comment>
<gene>
    <name evidence="9" type="ORF">RclHR1_02680027</name>
</gene>
<dbReference type="PANTHER" id="PTHR46481">
    <property type="entry name" value="ZINC FINGER BED DOMAIN-CONTAINING PROTEIN 4"/>
    <property type="match status" value="1"/>
</dbReference>
<keyword evidence="2" id="KW-0479">Metal-binding</keyword>
<proteinExistence type="predicted"/>
<keyword evidence="4" id="KW-0862">Zinc</keyword>